<proteinExistence type="predicted"/>
<evidence type="ECO:0000313" key="2">
    <source>
        <dbReference type="EMBL" id="KAL0565609.1"/>
    </source>
</evidence>
<feature type="compositionally biased region" description="Pro residues" evidence="1">
    <location>
        <begin position="1"/>
        <end position="10"/>
    </location>
</feature>
<accession>A0ABR3ERT7</accession>
<feature type="region of interest" description="Disordered" evidence="1">
    <location>
        <begin position="1"/>
        <end position="23"/>
    </location>
</feature>
<sequence>MSPTSSPPVLLPEAPSCVSDTKSVKSLDRAAASVFVKPHPKLSDLPVESVPSTPGPTTSDSKHVYVIMRAKSIETVKSEKSQAVVVLCSSPPTSFSSLESDESDPSAIAAGAHQELESVPQKKKKWSKVFTRSNSAKKPKSYLDDKDSVINATLSAPATPLVPDTPSTSPKLPQHAGSKSVPSSPRISRPSPKVLRKAAPPHLNLNLKPDYLSSKLHLSPADLSKVNAYFAYGSGDTPGPAVTPASGKTPIPMTPRTPGGTVIPPHLFTPGHLVDRESFLEQIHRRQRGTADMVDPLLARVQRRPLSLVPELAEGTEDGCLSGDDDVPRHDEIAGYSVEAALAVIYEAGALEDSHSDNENDIGKLRLPPNLPVDGIMSHSEGSSCVYFTVDPEWKPMDGVDAVCYFVDGPFPENEQEIRRNADVLTRFNDGFERST</sequence>
<dbReference type="EMBL" id="JBAHYK010002192">
    <property type="protein sequence ID" value="KAL0565609.1"/>
    <property type="molecule type" value="Genomic_DNA"/>
</dbReference>
<feature type="compositionally biased region" description="Polar residues" evidence="1">
    <location>
        <begin position="50"/>
        <end position="59"/>
    </location>
</feature>
<evidence type="ECO:0000313" key="3">
    <source>
        <dbReference type="Proteomes" id="UP001465976"/>
    </source>
</evidence>
<protein>
    <submittedName>
        <fullName evidence="2">Uncharacterized protein</fullName>
    </submittedName>
</protein>
<feature type="region of interest" description="Disordered" evidence="1">
    <location>
        <begin position="41"/>
        <end position="61"/>
    </location>
</feature>
<feature type="compositionally biased region" description="Low complexity" evidence="1">
    <location>
        <begin position="178"/>
        <end position="193"/>
    </location>
</feature>
<feature type="region of interest" description="Disordered" evidence="1">
    <location>
        <begin position="93"/>
        <end position="194"/>
    </location>
</feature>
<evidence type="ECO:0000256" key="1">
    <source>
        <dbReference type="SAM" id="MobiDB-lite"/>
    </source>
</evidence>
<name>A0ABR3ERT7_9AGAR</name>
<gene>
    <name evidence="2" type="ORF">V5O48_016413</name>
</gene>
<organism evidence="2 3">
    <name type="scientific">Marasmius crinis-equi</name>
    <dbReference type="NCBI Taxonomy" id="585013"/>
    <lineage>
        <taxon>Eukaryota</taxon>
        <taxon>Fungi</taxon>
        <taxon>Dikarya</taxon>
        <taxon>Basidiomycota</taxon>
        <taxon>Agaricomycotina</taxon>
        <taxon>Agaricomycetes</taxon>
        <taxon>Agaricomycetidae</taxon>
        <taxon>Agaricales</taxon>
        <taxon>Marasmiineae</taxon>
        <taxon>Marasmiaceae</taxon>
        <taxon>Marasmius</taxon>
    </lineage>
</organism>
<dbReference type="Proteomes" id="UP001465976">
    <property type="component" value="Unassembled WGS sequence"/>
</dbReference>
<comment type="caution">
    <text evidence="2">The sequence shown here is derived from an EMBL/GenBank/DDBJ whole genome shotgun (WGS) entry which is preliminary data.</text>
</comment>
<reference evidence="2 3" key="1">
    <citation type="submission" date="2024-02" db="EMBL/GenBank/DDBJ databases">
        <title>A draft genome for the cacao thread blight pathogen Marasmius crinis-equi.</title>
        <authorList>
            <person name="Cohen S.P."/>
            <person name="Baruah I.K."/>
            <person name="Amoako-Attah I."/>
            <person name="Bukari Y."/>
            <person name="Meinhardt L.W."/>
            <person name="Bailey B.A."/>
        </authorList>
    </citation>
    <scope>NUCLEOTIDE SEQUENCE [LARGE SCALE GENOMIC DNA]</scope>
    <source>
        <strain evidence="2 3">GH-76</strain>
    </source>
</reference>
<keyword evidence="3" id="KW-1185">Reference proteome</keyword>